<dbReference type="CDD" id="cd05008">
    <property type="entry name" value="SIS_GlmS_GlmD_1"/>
    <property type="match status" value="1"/>
</dbReference>
<dbReference type="InterPro" id="IPR035490">
    <property type="entry name" value="GlmS/FrlB_SIS"/>
</dbReference>
<dbReference type="InterPro" id="IPR029055">
    <property type="entry name" value="Ntn_hydrolases_N"/>
</dbReference>
<gene>
    <name evidence="10" type="primary">glmS</name>
</gene>
<evidence type="ECO:0000256" key="3">
    <source>
        <dbReference type="ARBA" id="ARBA00012916"/>
    </source>
</evidence>
<evidence type="ECO:0000256" key="4">
    <source>
        <dbReference type="ARBA" id="ARBA00016090"/>
    </source>
</evidence>
<evidence type="ECO:0000259" key="12">
    <source>
        <dbReference type="PROSITE" id="PS51464"/>
    </source>
</evidence>
<dbReference type="GO" id="GO:0005829">
    <property type="term" value="C:cytosol"/>
    <property type="evidence" value="ECO:0007669"/>
    <property type="project" value="TreeGrafter"/>
</dbReference>
<keyword evidence="6 10" id="KW-0032">Aminotransferase</keyword>
<dbReference type="PANTHER" id="PTHR10937">
    <property type="entry name" value="GLUCOSAMINE--FRUCTOSE-6-PHOSPHATE AMINOTRANSFERASE, ISOMERIZING"/>
    <property type="match status" value="1"/>
</dbReference>
<sequence>MCGIIGYVGEENAVPIIVDGLKKLEYRGYDSAGIAIYRDGSSANASGIDVVKQKGRLSALEERLTLSPLSGHMGIGHTRWATHGEPSDVNSHPHIGSRNKIAVVHNGIIENYKKLKERLESRGVNFASQTDSEVIAQLAEHYYKGDLLDTVIKVSNALEGSYAMGVMCNDNNDTLIAVKKDNPLIIGVSDHGYFIASDVPAVLKHTNKVYYLNDKEIAVLQKGSGTAVGNGTASGSIRFYNLDKEELQKQIETVTWTLDSAEKGGYQHFMLKEIMEQPKILRDTIQSAVKNGDNKNVLDDFDISRYNKIMITACGSAYNAGVVAKYVFEKMCRISVEVELASEFRYKDAIIDDKTLVILVSQSGETADTIAAMREAKSKGAVTLSIVNVVGSTIAKEADYCLFTAAGPEIAVATTKAFSAQLVLLYVMAINFAVKLQRIPQKEAQAYISQISEIPGKVSQILERIGSIQMYAAACFNHKSIFFIGRNIDYAIAMEGSLKLKEISYIHSEAYAGGELKHGTISLVEEDTLVVAISNCERLYGKIMSNAEQVISRGAKVLLIGNCPKVNETEKQFFISLPECSELFSPSLSVIVLQLFSYYVAANKGLDIDKPRNLAKSVTVE</sequence>
<name>A0A806JYE9_9BACT</name>
<dbReference type="PANTHER" id="PTHR10937:SF0">
    <property type="entry name" value="GLUTAMINE--FRUCTOSE-6-PHOSPHATE TRANSAMINASE (ISOMERIZING)"/>
    <property type="match status" value="1"/>
</dbReference>
<dbReference type="GO" id="GO:0005975">
    <property type="term" value="P:carbohydrate metabolic process"/>
    <property type="evidence" value="ECO:0007669"/>
    <property type="project" value="UniProtKB-UniRule"/>
</dbReference>
<dbReference type="CDD" id="cd05009">
    <property type="entry name" value="SIS_GlmS_GlmD_2"/>
    <property type="match status" value="1"/>
</dbReference>
<evidence type="ECO:0000256" key="9">
    <source>
        <dbReference type="ARBA" id="ARBA00022962"/>
    </source>
</evidence>
<dbReference type="InterPro" id="IPR047084">
    <property type="entry name" value="GFAT_N"/>
</dbReference>
<feature type="active site" description="Nucleophile; for GATase activity" evidence="10">
    <location>
        <position position="2"/>
    </location>
</feature>
<keyword evidence="9" id="KW-0315">Glutamine amidotransferase</keyword>
<dbReference type="InterPro" id="IPR046348">
    <property type="entry name" value="SIS_dom_sf"/>
</dbReference>
<dbReference type="Pfam" id="PF13522">
    <property type="entry name" value="GATase_6"/>
    <property type="match status" value="1"/>
</dbReference>
<dbReference type="FunFam" id="3.60.20.10:FF:000006">
    <property type="entry name" value="Glutamine--fructose-6-phosphate aminotransferase [isomerizing]"/>
    <property type="match status" value="1"/>
</dbReference>
<dbReference type="Gene3D" id="3.40.50.10490">
    <property type="entry name" value="Glucose-6-phosphate isomerase like protein, domain 1"/>
    <property type="match status" value="2"/>
</dbReference>
<dbReference type="GO" id="GO:0006047">
    <property type="term" value="P:UDP-N-acetylglucosamine metabolic process"/>
    <property type="evidence" value="ECO:0007669"/>
    <property type="project" value="TreeGrafter"/>
</dbReference>
<dbReference type="Pfam" id="PF01380">
    <property type="entry name" value="SIS"/>
    <property type="match status" value="2"/>
</dbReference>
<dbReference type="PROSITE" id="PS51278">
    <property type="entry name" value="GATASE_TYPE_2"/>
    <property type="match status" value="1"/>
</dbReference>
<feature type="domain" description="SIS" evidence="12">
    <location>
        <begin position="467"/>
        <end position="611"/>
    </location>
</feature>
<dbReference type="InterPro" id="IPR017932">
    <property type="entry name" value="GATase_2_dom"/>
</dbReference>
<reference evidence="13" key="1">
    <citation type="submission" date="2012-03" db="EMBL/GenBank/DDBJ databases">
        <title>Functional metagenomics reveals considerable lignocellulase gene clusters in the gut microbiome of a wood-feeding higher termite.</title>
        <authorList>
            <person name="Liu N."/>
        </authorList>
    </citation>
    <scope>NUCLEOTIDE SEQUENCE</scope>
</reference>
<keyword evidence="5 10" id="KW-0963">Cytoplasm</keyword>
<dbReference type="InterPro" id="IPR035466">
    <property type="entry name" value="GlmS/AgaS_SIS"/>
</dbReference>
<dbReference type="GO" id="GO:0004360">
    <property type="term" value="F:glutamine-fructose-6-phosphate transaminase (isomerizing) activity"/>
    <property type="evidence" value="ECO:0007669"/>
    <property type="project" value="UniProtKB-UniRule"/>
</dbReference>
<evidence type="ECO:0000256" key="7">
    <source>
        <dbReference type="ARBA" id="ARBA00022679"/>
    </source>
</evidence>
<evidence type="ECO:0000259" key="11">
    <source>
        <dbReference type="PROSITE" id="PS51278"/>
    </source>
</evidence>
<evidence type="ECO:0000256" key="10">
    <source>
        <dbReference type="HAMAP-Rule" id="MF_00164"/>
    </source>
</evidence>
<dbReference type="GO" id="GO:0006002">
    <property type="term" value="P:fructose 6-phosphate metabolic process"/>
    <property type="evidence" value="ECO:0007669"/>
    <property type="project" value="TreeGrafter"/>
</dbReference>
<feature type="domain" description="Glutamine amidotransferase type-2" evidence="11">
    <location>
        <begin position="2"/>
        <end position="223"/>
    </location>
</feature>
<dbReference type="SUPFAM" id="SSF56235">
    <property type="entry name" value="N-terminal nucleophile aminohydrolases (Ntn hydrolases)"/>
    <property type="match status" value="1"/>
</dbReference>
<organism evidence="13">
    <name type="scientific">uncultured bacterium contig00003</name>
    <dbReference type="NCBI Taxonomy" id="1181495"/>
    <lineage>
        <taxon>Bacteria</taxon>
        <taxon>environmental samples</taxon>
    </lineage>
</organism>
<keyword evidence="7 10" id="KW-0808">Transferase</keyword>
<evidence type="ECO:0000256" key="8">
    <source>
        <dbReference type="ARBA" id="ARBA00022737"/>
    </source>
</evidence>
<protein>
    <recommendedName>
        <fullName evidence="4 10">Glutamine--fructose-6-phosphate aminotransferase [isomerizing]</fullName>
        <ecNumber evidence="3 10">2.6.1.16</ecNumber>
    </recommendedName>
    <alternativeName>
        <fullName evidence="10">D-fructose-6-phosphate amidotransferase</fullName>
    </alternativeName>
    <alternativeName>
        <fullName evidence="10">GFAT</fullName>
    </alternativeName>
    <alternativeName>
        <fullName evidence="10">Glucosamine-6-phosphate synthase</fullName>
    </alternativeName>
    <alternativeName>
        <fullName evidence="10">Hexosephosphate aminotransferase</fullName>
    </alternativeName>
    <alternativeName>
        <fullName evidence="10">L-glutamine--D-fructose-6-phosphate amidotransferase</fullName>
    </alternativeName>
</protein>
<dbReference type="NCBIfam" id="TIGR01135">
    <property type="entry name" value="glmS"/>
    <property type="match status" value="1"/>
</dbReference>
<evidence type="ECO:0000256" key="6">
    <source>
        <dbReference type="ARBA" id="ARBA00022576"/>
    </source>
</evidence>
<dbReference type="GO" id="GO:0006487">
    <property type="term" value="P:protein N-linked glycosylation"/>
    <property type="evidence" value="ECO:0007669"/>
    <property type="project" value="TreeGrafter"/>
</dbReference>
<comment type="function">
    <text evidence="10">Catalyzes the first step in hexosamine metabolism, converting fructose-6P into glucosamine-6P using glutamine as a nitrogen source.</text>
</comment>
<dbReference type="GO" id="GO:0097367">
    <property type="term" value="F:carbohydrate derivative binding"/>
    <property type="evidence" value="ECO:0007669"/>
    <property type="project" value="InterPro"/>
</dbReference>
<dbReference type="SUPFAM" id="SSF53697">
    <property type="entry name" value="SIS domain"/>
    <property type="match status" value="1"/>
</dbReference>
<dbReference type="FunFam" id="3.40.50.10490:FF:000001">
    <property type="entry name" value="Glutamine--fructose-6-phosphate aminotransferase [isomerizing]"/>
    <property type="match status" value="1"/>
</dbReference>
<comment type="catalytic activity">
    <reaction evidence="1 10">
        <text>D-fructose 6-phosphate + L-glutamine = D-glucosamine 6-phosphate + L-glutamate</text>
        <dbReference type="Rhea" id="RHEA:13237"/>
        <dbReference type="ChEBI" id="CHEBI:29985"/>
        <dbReference type="ChEBI" id="CHEBI:58359"/>
        <dbReference type="ChEBI" id="CHEBI:58725"/>
        <dbReference type="ChEBI" id="CHEBI:61527"/>
        <dbReference type="EC" id="2.6.1.16"/>
    </reaction>
</comment>
<evidence type="ECO:0000256" key="2">
    <source>
        <dbReference type="ARBA" id="ARBA00004496"/>
    </source>
</evidence>
<dbReference type="AlphaFoldDB" id="A0A806JYE9"/>
<evidence type="ECO:0000313" key="13">
    <source>
        <dbReference type="EMBL" id="AGS51945.1"/>
    </source>
</evidence>
<feature type="initiator methionine" description="Removed" evidence="10">
    <location>
        <position position="1"/>
    </location>
</feature>
<dbReference type="HAMAP" id="MF_00164">
    <property type="entry name" value="GlmS"/>
    <property type="match status" value="1"/>
</dbReference>
<accession>A0A806JYE9</accession>
<dbReference type="PROSITE" id="PS51464">
    <property type="entry name" value="SIS"/>
    <property type="match status" value="2"/>
</dbReference>
<comment type="subcellular location">
    <subcellularLocation>
        <location evidence="2 10">Cytoplasm</location>
    </subcellularLocation>
</comment>
<feature type="domain" description="SIS" evidence="12">
    <location>
        <begin position="297"/>
        <end position="438"/>
    </location>
</feature>
<dbReference type="Gene3D" id="3.60.20.10">
    <property type="entry name" value="Glutamine Phosphoribosylpyrophosphate, subunit 1, domain 1"/>
    <property type="match status" value="1"/>
</dbReference>
<dbReference type="InterPro" id="IPR005855">
    <property type="entry name" value="GFAT"/>
</dbReference>
<dbReference type="EMBL" id="JQ844178">
    <property type="protein sequence ID" value="AGS51945.1"/>
    <property type="molecule type" value="Genomic_DNA"/>
</dbReference>
<dbReference type="InterPro" id="IPR001347">
    <property type="entry name" value="SIS_dom"/>
</dbReference>
<proteinExistence type="inferred from homology"/>
<dbReference type="EC" id="2.6.1.16" evidence="3 10"/>
<keyword evidence="8" id="KW-0677">Repeat</keyword>
<dbReference type="NCBIfam" id="NF001484">
    <property type="entry name" value="PRK00331.1"/>
    <property type="match status" value="1"/>
</dbReference>
<feature type="active site" description="For Fru-6P isomerization activity" evidence="10">
    <location>
        <position position="616"/>
    </location>
</feature>
<dbReference type="CDD" id="cd00714">
    <property type="entry name" value="GFAT"/>
    <property type="match status" value="1"/>
</dbReference>
<evidence type="ECO:0000256" key="1">
    <source>
        <dbReference type="ARBA" id="ARBA00001031"/>
    </source>
</evidence>
<evidence type="ECO:0000256" key="5">
    <source>
        <dbReference type="ARBA" id="ARBA00022490"/>
    </source>
</evidence>
<comment type="subunit">
    <text evidence="10">Homodimer.</text>
</comment>